<organism evidence="1 2">
    <name type="scientific">Nicotiana sylvestris</name>
    <name type="common">Wood tobacco</name>
    <name type="synonym">South American tobacco</name>
    <dbReference type="NCBI Taxonomy" id="4096"/>
    <lineage>
        <taxon>Eukaryota</taxon>
        <taxon>Viridiplantae</taxon>
        <taxon>Streptophyta</taxon>
        <taxon>Embryophyta</taxon>
        <taxon>Tracheophyta</taxon>
        <taxon>Spermatophyta</taxon>
        <taxon>Magnoliopsida</taxon>
        <taxon>eudicotyledons</taxon>
        <taxon>Gunneridae</taxon>
        <taxon>Pentapetalae</taxon>
        <taxon>asterids</taxon>
        <taxon>lamiids</taxon>
        <taxon>Solanales</taxon>
        <taxon>Solanaceae</taxon>
        <taxon>Nicotianoideae</taxon>
        <taxon>Nicotianeae</taxon>
        <taxon>Nicotiana</taxon>
    </lineage>
</organism>
<proteinExistence type="predicted"/>
<accession>A0A1U7XNE7</accession>
<name>A0A1U7XNE7_NICSY</name>
<keyword evidence="1" id="KW-1185">Reference proteome</keyword>
<reference evidence="1" key="1">
    <citation type="journal article" date="2013" name="Genome Biol.">
        <title>Reference genomes and transcriptomes of Nicotiana sylvestris and Nicotiana tomentosiformis.</title>
        <authorList>
            <person name="Sierro N."/>
            <person name="Battey J.N."/>
            <person name="Ouadi S."/>
            <person name="Bovet L."/>
            <person name="Goepfert S."/>
            <person name="Bakaher N."/>
            <person name="Peitsch M.C."/>
            <person name="Ivanov N.V."/>
        </authorList>
    </citation>
    <scope>NUCLEOTIDE SEQUENCE [LARGE SCALE GENOMIC DNA]</scope>
</reference>
<evidence type="ECO:0000313" key="2">
    <source>
        <dbReference type="RefSeq" id="XP_009788015.1"/>
    </source>
</evidence>
<dbReference type="Proteomes" id="UP000189701">
    <property type="component" value="Unplaced"/>
</dbReference>
<sequence>MEFPHRLWREPRDPTMLTSQKDTLNNVRIRNYSELGGEYRVFWGQICRYKANREEPDEKQQEKVKKNWATAHIDRGERRRKTECLETTVVVPCRDHDRSGRSQEV</sequence>
<reference evidence="2" key="2">
    <citation type="submission" date="2025-08" db="UniProtKB">
        <authorList>
            <consortium name="RefSeq"/>
        </authorList>
    </citation>
    <scope>IDENTIFICATION</scope>
    <source>
        <tissue evidence="2">Leaf</tissue>
    </source>
</reference>
<protein>
    <submittedName>
        <fullName evidence="2">Uncharacterized protein LOC104235884</fullName>
    </submittedName>
</protein>
<dbReference type="AlphaFoldDB" id="A0A1U7XNE7"/>
<dbReference type="RefSeq" id="XP_009788015.1">
    <property type="nucleotide sequence ID" value="XM_009789713.1"/>
</dbReference>
<gene>
    <name evidence="2" type="primary">LOC104235884</name>
</gene>
<evidence type="ECO:0000313" key="1">
    <source>
        <dbReference type="Proteomes" id="UP000189701"/>
    </source>
</evidence>